<accession>A0A923LJC6</accession>
<evidence type="ECO:0000313" key="2">
    <source>
        <dbReference type="EMBL" id="MBC5689786.1"/>
    </source>
</evidence>
<name>A0A923LJC6_9FIRM</name>
<sequence length="175" mass="19433">MKKILSVVIVAILCCGVIVGCGNKDYKEMEKKLEDAEELKAENTKEIIELQQEISENKKKEVFPSIIAETLSKDTGYQVGYGIVDGQGYQYVLQVSTDVNEEKFVAIFDQLITEGALVKMLMEDETSGAEQGYYNSFKVVDMDGHELFETVVLSNGEADISVGSQYFGMSTLLLE</sequence>
<feature type="coiled-coil region" evidence="1">
    <location>
        <begin position="19"/>
        <end position="60"/>
    </location>
</feature>
<dbReference type="RefSeq" id="WP_186876436.1">
    <property type="nucleotide sequence ID" value="NZ_JACOPF010000002.1"/>
</dbReference>
<proteinExistence type="predicted"/>
<gene>
    <name evidence="2" type="ORF">H8S37_12745</name>
</gene>
<keyword evidence="3" id="KW-1185">Reference proteome</keyword>
<comment type="caution">
    <text evidence="2">The sequence shown here is derived from an EMBL/GenBank/DDBJ whole genome shotgun (WGS) entry which is preliminary data.</text>
</comment>
<evidence type="ECO:0000313" key="3">
    <source>
        <dbReference type="Proteomes" id="UP000652477"/>
    </source>
</evidence>
<evidence type="ECO:0000256" key="1">
    <source>
        <dbReference type="SAM" id="Coils"/>
    </source>
</evidence>
<dbReference type="Proteomes" id="UP000652477">
    <property type="component" value="Unassembled WGS sequence"/>
</dbReference>
<dbReference type="EMBL" id="JACOPF010000002">
    <property type="protein sequence ID" value="MBC5689786.1"/>
    <property type="molecule type" value="Genomic_DNA"/>
</dbReference>
<protein>
    <submittedName>
        <fullName evidence="2">Uncharacterized protein</fullName>
    </submittedName>
</protein>
<dbReference type="AlphaFoldDB" id="A0A923LJC6"/>
<keyword evidence="1" id="KW-0175">Coiled coil</keyword>
<organism evidence="2 3">
    <name type="scientific">Mediterraneibacter hominis</name>
    <dbReference type="NCBI Taxonomy" id="2763054"/>
    <lineage>
        <taxon>Bacteria</taxon>
        <taxon>Bacillati</taxon>
        <taxon>Bacillota</taxon>
        <taxon>Clostridia</taxon>
        <taxon>Lachnospirales</taxon>
        <taxon>Lachnospiraceae</taxon>
        <taxon>Mediterraneibacter</taxon>
    </lineage>
</organism>
<dbReference type="PROSITE" id="PS51257">
    <property type="entry name" value="PROKAR_LIPOPROTEIN"/>
    <property type="match status" value="1"/>
</dbReference>
<reference evidence="2" key="1">
    <citation type="submission" date="2020-08" db="EMBL/GenBank/DDBJ databases">
        <title>Genome public.</title>
        <authorList>
            <person name="Liu C."/>
            <person name="Sun Q."/>
        </authorList>
    </citation>
    <scope>NUCLEOTIDE SEQUENCE</scope>
    <source>
        <strain evidence="2">NSJ-55</strain>
    </source>
</reference>